<dbReference type="InterPro" id="IPR016032">
    <property type="entry name" value="Sig_transdc_resp-reg_C-effctor"/>
</dbReference>
<gene>
    <name evidence="2" type="ORF">ACFOW6_02465</name>
</gene>
<evidence type="ECO:0000313" key="3">
    <source>
        <dbReference type="Proteomes" id="UP001595799"/>
    </source>
</evidence>
<accession>A0ABV8UIC2</accession>
<keyword evidence="3" id="KW-1185">Reference proteome</keyword>
<dbReference type="InterPro" id="IPR000792">
    <property type="entry name" value="Tscrpt_reg_LuxR_C"/>
</dbReference>
<feature type="domain" description="HTH luxR-type" evidence="1">
    <location>
        <begin position="252"/>
        <end position="309"/>
    </location>
</feature>
<protein>
    <submittedName>
        <fullName evidence="2">Helix-turn-helix transcriptional regulator</fullName>
    </submittedName>
</protein>
<dbReference type="Pfam" id="PF00196">
    <property type="entry name" value="GerE"/>
    <property type="match status" value="1"/>
</dbReference>
<dbReference type="Gene3D" id="1.10.10.10">
    <property type="entry name" value="Winged helix-like DNA-binding domain superfamily/Winged helix DNA-binding domain"/>
    <property type="match status" value="1"/>
</dbReference>
<dbReference type="InterPro" id="IPR036388">
    <property type="entry name" value="WH-like_DNA-bd_sf"/>
</dbReference>
<dbReference type="Proteomes" id="UP001595799">
    <property type="component" value="Unassembled WGS sequence"/>
</dbReference>
<dbReference type="SMART" id="SM00421">
    <property type="entry name" value="HTH_LUXR"/>
    <property type="match status" value="1"/>
</dbReference>
<sequence>MELDPTTVSRLIELQRKFLQLDLEEGRVRDMLGEIAELVGADAAFAGWLDDGQPWLVTWETGPQLVPFLLENLAGVDRDGNIRSRDPDLDRLNRRRRQLGSGVYNEQTLAPRHEIEQTAYFQNGFAPAGMPHVIGMTARLAVGEAIFAFGFAEPDSPGFVSGRTEALLGLLMPAFEAGFQAIDRRNMHQARLRQLIESSPLPARIVGAEDPPDPEALLQLPLPELSTGRNPSPHLSVQKIRPEQMAFMLARTFGLTLRQQEVSALILAGHTTASISRTLGVKYNTARRHCEAILQKCGIRRREQLAILALENFRK</sequence>
<evidence type="ECO:0000313" key="2">
    <source>
        <dbReference type="EMBL" id="MFC4350401.1"/>
    </source>
</evidence>
<evidence type="ECO:0000259" key="1">
    <source>
        <dbReference type="SMART" id="SM00421"/>
    </source>
</evidence>
<comment type="caution">
    <text evidence="2">The sequence shown here is derived from an EMBL/GenBank/DDBJ whole genome shotgun (WGS) entry which is preliminary data.</text>
</comment>
<name>A0ABV8UIC2_9PROT</name>
<proteinExistence type="predicted"/>
<dbReference type="SUPFAM" id="SSF46894">
    <property type="entry name" value="C-terminal effector domain of the bipartite response regulators"/>
    <property type="match status" value="1"/>
</dbReference>
<dbReference type="EMBL" id="JBHSCW010000001">
    <property type="protein sequence ID" value="MFC4350401.1"/>
    <property type="molecule type" value="Genomic_DNA"/>
</dbReference>
<dbReference type="RefSeq" id="WP_382420739.1">
    <property type="nucleotide sequence ID" value="NZ_JBHSCW010000001.1"/>
</dbReference>
<reference evidence="3" key="1">
    <citation type="journal article" date="2019" name="Int. J. Syst. Evol. Microbiol.">
        <title>The Global Catalogue of Microorganisms (GCM) 10K type strain sequencing project: providing services to taxonomists for standard genome sequencing and annotation.</title>
        <authorList>
            <consortium name="The Broad Institute Genomics Platform"/>
            <consortium name="The Broad Institute Genome Sequencing Center for Infectious Disease"/>
            <person name="Wu L."/>
            <person name="Ma J."/>
        </authorList>
    </citation>
    <scope>NUCLEOTIDE SEQUENCE [LARGE SCALE GENOMIC DNA]</scope>
    <source>
        <strain evidence="3">CECT 8472</strain>
    </source>
</reference>
<organism evidence="2 3">
    <name type="scientific">Fodinicurvata halophila</name>
    <dbReference type="NCBI Taxonomy" id="1419723"/>
    <lineage>
        <taxon>Bacteria</taxon>
        <taxon>Pseudomonadati</taxon>
        <taxon>Pseudomonadota</taxon>
        <taxon>Alphaproteobacteria</taxon>
        <taxon>Rhodospirillales</taxon>
        <taxon>Rhodovibrionaceae</taxon>
        <taxon>Fodinicurvata</taxon>
    </lineage>
</organism>